<protein>
    <recommendedName>
        <fullName evidence="1">protein-serine/threonine phosphatase</fullName>
        <ecNumber evidence="1">3.1.3.16</ecNumber>
    </recommendedName>
</protein>
<dbReference type="Gene3D" id="3.60.40.10">
    <property type="entry name" value="PPM-type phosphatase domain"/>
    <property type="match status" value="1"/>
</dbReference>
<sequence>MLASLIDDKKKLGDCQFDLWKQSYVTACVAVYDKLRRSRRLDAVQSDYTMLSIAKQGDLMVVANVGNSRVVLGTASNDGVITPFSSSST</sequence>
<dbReference type="GO" id="GO:0004722">
    <property type="term" value="F:protein serine/threonine phosphatase activity"/>
    <property type="evidence" value="ECO:0007669"/>
    <property type="project" value="UniProtKB-EC"/>
</dbReference>
<dbReference type="InterPro" id="IPR036457">
    <property type="entry name" value="PPM-type-like_dom_sf"/>
</dbReference>
<evidence type="ECO:0000313" key="3">
    <source>
        <dbReference type="Proteomes" id="UP000251960"/>
    </source>
</evidence>
<gene>
    <name evidence="2" type="primary">Os05g0358500_23</name>
    <name evidence="2" type="ORF">Zm00014a_023343</name>
</gene>
<evidence type="ECO:0000256" key="1">
    <source>
        <dbReference type="ARBA" id="ARBA00013081"/>
    </source>
</evidence>
<proteinExistence type="predicted"/>
<organism evidence="2 3">
    <name type="scientific">Zea mays</name>
    <name type="common">Maize</name>
    <dbReference type="NCBI Taxonomy" id="4577"/>
    <lineage>
        <taxon>Eukaryota</taxon>
        <taxon>Viridiplantae</taxon>
        <taxon>Streptophyta</taxon>
        <taxon>Embryophyta</taxon>
        <taxon>Tracheophyta</taxon>
        <taxon>Spermatophyta</taxon>
        <taxon>Magnoliopsida</taxon>
        <taxon>Liliopsida</taxon>
        <taxon>Poales</taxon>
        <taxon>Poaceae</taxon>
        <taxon>PACMAD clade</taxon>
        <taxon>Panicoideae</taxon>
        <taxon>Andropogonodae</taxon>
        <taxon>Andropogoneae</taxon>
        <taxon>Tripsacinae</taxon>
        <taxon>Zea</taxon>
    </lineage>
</organism>
<name>A0A3L6DLL5_MAIZE</name>
<dbReference type="SUPFAM" id="SSF81606">
    <property type="entry name" value="PP2C-like"/>
    <property type="match status" value="1"/>
</dbReference>
<dbReference type="ExpressionAtlas" id="A0A3L6DLL5">
    <property type="expression patterns" value="baseline"/>
</dbReference>
<dbReference type="Proteomes" id="UP000251960">
    <property type="component" value="Chromosome 8"/>
</dbReference>
<dbReference type="AlphaFoldDB" id="A0A3L6DLL5"/>
<reference evidence="2 3" key="1">
    <citation type="journal article" date="2018" name="Nat. Genet.">
        <title>Extensive intraspecific gene order and gene structural variations between Mo17 and other maize genomes.</title>
        <authorList>
            <person name="Sun S."/>
            <person name="Zhou Y."/>
            <person name="Chen J."/>
            <person name="Shi J."/>
            <person name="Zhao H."/>
            <person name="Zhao H."/>
            <person name="Song W."/>
            <person name="Zhang M."/>
            <person name="Cui Y."/>
            <person name="Dong X."/>
            <person name="Liu H."/>
            <person name="Ma X."/>
            <person name="Jiao Y."/>
            <person name="Wang B."/>
            <person name="Wei X."/>
            <person name="Stein J.C."/>
            <person name="Glaubitz J.C."/>
            <person name="Lu F."/>
            <person name="Yu G."/>
            <person name="Liang C."/>
            <person name="Fengler K."/>
            <person name="Li B."/>
            <person name="Rafalski A."/>
            <person name="Schnable P.S."/>
            <person name="Ware D.H."/>
            <person name="Buckler E.S."/>
            <person name="Lai J."/>
        </authorList>
    </citation>
    <scope>NUCLEOTIDE SEQUENCE [LARGE SCALE GENOMIC DNA]</scope>
    <source>
        <strain evidence="3">cv. Missouri 17</strain>
        <tissue evidence="2">Seedling</tissue>
    </source>
</reference>
<evidence type="ECO:0000313" key="2">
    <source>
        <dbReference type="EMBL" id="PWZ09516.1"/>
    </source>
</evidence>
<accession>A0A3L6DLL5</accession>
<dbReference type="EC" id="3.1.3.16" evidence="1"/>
<comment type="caution">
    <text evidence="2">The sequence shown here is derived from an EMBL/GenBank/DDBJ whole genome shotgun (WGS) entry which is preliminary data.</text>
</comment>
<dbReference type="EMBL" id="NCVQ01000009">
    <property type="protein sequence ID" value="PWZ09516.1"/>
    <property type="molecule type" value="Genomic_DNA"/>
</dbReference>